<gene>
    <name evidence="1" type="ORF">BaRGS_00022642</name>
</gene>
<reference evidence="1 2" key="1">
    <citation type="journal article" date="2023" name="Sci. Data">
        <title>Genome assembly of the Korean intertidal mud-creeper Batillaria attramentaria.</title>
        <authorList>
            <person name="Patra A.K."/>
            <person name="Ho P.T."/>
            <person name="Jun S."/>
            <person name="Lee S.J."/>
            <person name="Kim Y."/>
            <person name="Won Y.J."/>
        </authorList>
    </citation>
    <scope>NUCLEOTIDE SEQUENCE [LARGE SCALE GENOMIC DNA]</scope>
    <source>
        <strain evidence="1">Wonlab-2016</strain>
    </source>
</reference>
<evidence type="ECO:0000313" key="1">
    <source>
        <dbReference type="EMBL" id="KAK7486033.1"/>
    </source>
</evidence>
<accession>A0ABD0KG58</accession>
<dbReference type="AlphaFoldDB" id="A0ABD0KG58"/>
<protein>
    <submittedName>
        <fullName evidence="1">Uncharacterized protein</fullName>
    </submittedName>
</protein>
<sequence length="103" mass="11778">MYSIHEPTDKITFSNTVSAVLNSLEFHKRRNGKGRAWEKWEAKRGGIQEGDGMHRQWETGTPAADTTMSLKSILATTEQVSVFSQALDNKRMFWLYTHSLCKT</sequence>
<keyword evidence="2" id="KW-1185">Reference proteome</keyword>
<comment type="caution">
    <text evidence="1">The sequence shown here is derived from an EMBL/GenBank/DDBJ whole genome shotgun (WGS) entry which is preliminary data.</text>
</comment>
<evidence type="ECO:0000313" key="2">
    <source>
        <dbReference type="Proteomes" id="UP001519460"/>
    </source>
</evidence>
<dbReference type="EMBL" id="JACVVK020000184">
    <property type="protein sequence ID" value="KAK7486033.1"/>
    <property type="molecule type" value="Genomic_DNA"/>
</dbReference>
<organism evidence="1 2">
    <name type="scientific">Batillaria attramentaria</name>
    <dbReference type="NCBI Taxonomy" id="370345"/>
    <lineage>
        <taxon>Eukaryota</taxon>
        <taxon>Metazoa</taxon>
        <taxon>Spiralia</taxon>
        <taxon>Lophotrochozoa</taxon>
        <taxon>Mollusca</taxon>
        <taxon>Gastropoda</taxon>
        <taxon>Caenogastropoda</taxon>
        <taxon>Sorbeoconcha</taxon>
        <taxon>Cerithioidea</taxon>
        <taxon>Batillariidae</taxon>
        <taxon>Batillaria</taxon>
    </lineage>
</organism>
<proteinExistence type="predicted"/>
<name>A0ABD0KG58_9CAEN</name>
<dbReference type="Proteomes" id="UP001519460">
    <property type="component" value="Unassembled WGS sequence"/>
</dbReference>